<feature type="domain" description="Orn/DAP/Arg decarboxylase 2 C-terminal" evidence="4">
    <location>
        <begin position="24"/>
        <end position="373"/>
    </location>
</feature>
<comment type="cofactor">
    <cofactor evidence="1">
        <name>pyridoxal 5'-phosphate</name>
        <dbReference type="ChEBI" id="CHEBI:597326"/>
    </cofactor>
</comment>
<evidence type="ECO:0000259" key="5">
    <source>
        <dbReference type="Pfam" id="PF02784"/>
    </source>
</evidence>
<dbReference type="Proteomes" id="UP001467690">
    <property type="component" value="Unassembled WGS sequence"/>
</dbReference>
<keyword evidence="7" id="KW-1185">Reference proteome</keyword>
<dbReference type="Gene3D" id="2.40.37.10">
    <property type="entry name" value="Lyase, Ornithine Decarboxylase, Chain A, domain 1"/>
    <property type="match status" value="1"/>
</dbReference>
<evidence type="ECO:0000313" key="6">
    <source>
        <dbReference type="EMBL" id="MER2490656.1"/>
    </source>
</evidence>
<dbReference type="PANTHER" id="PTHR43727">
    <property type="entry name" value="DIAMINOPIMELATE DECARBOXYLASE"/>
    <property type="match status" value="1"/>
</dbReference>
<evidence type="ECO:0000259" key="4">
    <source>
        <dbReference type="Pfam" id="PF00278"/>
    </source>
</evidence>
<reference evidence="6 7" key="1">
    <citation type="submission" date="2024-06" db="EMBL/GenBank/DDBJ databases">
        <authorList>
            <person name="Chen R.Y."/>
        </authorList>
    </citation>
    <scope>NUCLEOTIDE SEQUENCE [LARGE SCALE GENOMIC DNA]</scope>
    <source>
        <strain evidence="6 7">D2</strain>
    </source>
</reference>
<evidence type="ECO:0000313" key="7">
    <source>
        <dbReference type="Proteomes" id="UP001467690"/>
    </source>
</evidence>
<feature type="domain" description="Orn/DAP/Arg decarboxylase 2 N-terminal" evidence="5">
    <location>
        <begin position="31"/>
        <end position="277"/>
    </location>
</feature>
<dbReference type="PANTHER" id="PTHR43727:SF2">
    <property type="entry name" value="GROUP IV DECARBOXYLASE"/>
    <property type="match status" value="1"/>
</dbReference>
<dbReference type="InterPro" id="IPR000183">
    <property type="entry name" value="Orn/DAP/Arg_de-COase"/>
</dbReference>
<name>A0ABV1RCL1_9ALTE</name>
<dbReference type="RefSeq" id="WP_143870945.1">
    <property type="nucleotide sequence ID" value="NZ_CP041660.1"/>
</dbReference>
<dbReference type="EMBL" id="JBELOE010000062">
    <property type="protein sequence ID" value="MER2490656.1"/>
    <property type="molecule type" value="Genomic_DNA"/>
</dbReference>
<evidence type="ECO:0000256" key="2">
    <source>
        <dbReference type="ARBA" id="ARBA00022898"/>
    </source>
</evidence>
<evidence type="ECO:0000256" key="3">
    <source>
        <dbReference type="RuleBase" id="RU003737"/>
    </source>
</evidence>
<dbReference type="Pfam" id="PF02784">
    <property type="entry name" value="Orn_Arg_deC_N"/>
    <property type="match status" value="1"/>
</dbReference>
<dbReference type="CDD" id="cd06843">
    <property type="entry name" value="PLPDE_III_PvsE_like"/>
    <property type="match status" value="1"/>
</dbReference>
<evidence type="ECO:0000256" key="1">
    <source>
        <dbReference type="ARBA" id="ARBA00001933"/>
    </source>
</evidence>
<dbReference type="PRINTS" id="PR01182">
    <property type="entry name" value="ORNDCRBXLASE"/>
</dbReference>
<dbReference type="Pfam" id="PF00278">
    <property type="entry name" value="Orn_DAP_Arg_deC"/>
    <property type="match status" value="1"/>
</dbReference>
<comment type="similarity">
    <text evidence="3">Belongs to the Orn/Lys/Arg decarboxylase class-II family.</text>
</comment>
<dbReference type="PROSITE" id="PS00879">
    <property type="entry name" value="ODR_DC_2_2"/>
    <property type="match status" value="1"/>
</dbReference>
<comment type="caution">
    <text evidence="6">The sequence shown here is derived from an EMBL/GenBank/DDBJ whole genome shotgun (WGS) entry which is preliminary data.</text>
</comment>
<protein>
    <submittedName>
        <fullName evidence="6">Type III PLP-dependent enzyme</fullName>
    </submittedName>
</protein>
<dbReference type="SUPFAM" id="SSF50621">
    <property type="entry name" value="Alanine racemase C-terminal domain-like"/>
    <property type="match status" value="1"/>
</dbReference>
<dbReference type="InterPro" id="IPR002433">
    <property type="entry name" value="Orn_de-COase"/>
</dbReference>
<sequence>MPQHNITEAVQQLAKRSEQGVCAYIYDLPSLSQHASMMVDALPPNCQLFYAAKANPKAEVLQSLAPIVDGFEAASGGELSWLKEQLPEQDLIFGGPGKLDSEIELAIHYGIELLHVESLYEIRRVQSIAERLGSKVNILLRMNIPIGNIGTTKLAMGGKATPFGIDSAQLPDALSLLKNCPNIILKGFHFHLMSHQLCRHKHLRLMSLYFATFKRWQAEYALTVEQLNVGGGIGINYQNPAEVFEWRAFCDELETLITLNKMQNTQIRFECGRFVSAGCGYYCMEVIDIKQNHGEYFVVAKGGTHHFRTPAAQNHDHPFEVIKRRTPLLDVPTLKNKKATLVGQLCTPKDILAKSQLLTDIAVGDYLLFGQAGAYAWNISHQNFLMHSKPDMVFLRQR</sequence>
<gene>
    <name evidence="6" type="ORF">ABS311_01990</name>
</gene>
<dbReference type="InterPro" id="IPR022644">
    <property type="entry name" value="De-COase2_N"/>
</dbReference>
<dbReference type="InterPro" id="IPR009006">
    <property type="entry name" value="Ala_racemase/Decarboxylase_C"/>
</dbReference>
<dbReference type="PRINTS" id="PR01179">
    <property type="entry name" value="ODADCRBXLASE"/>
</dbReference>
<dbReference type="Gene3D" id="3.20.20.10">
    <property type="entry name" value="Alanine racemase"/>
    <property type="match status" value="1"/>
</dbReference>
<dbReference type="InterPro" id="IPR022657">
    <property type="entry name" value="De-COase2_CS"/>
</dbReference>
<organism evidence="6 7">
    <name type="scientific">Catenovulum sediminis</name>
    <dbReference type="NCBI Taxonomy" id="1740262"/>
    <lineage>
        <taxon>Bacteria</taxon>
        <taxon>Pseudomonadati</taxon>
        <taxon>Pseudomonadota</taxon>
        <taxon>Gammaproteobacteria</taxon>
        <taxon>Alteromonadales</taxon>
        <taxon>Alteromonadaceae</taxon>
        <taxon>Catenovulum</taxon>
    </lineage>
</organism>
<dbReference type="InterPro" id="IPR029066">
    <property type="entry name" value="PLP-binding_barrel"/>
</dbReference>
<accession>A0ABV1RCL1</accession>
<dbReference type="SUPFAM" id="SSF51419">
    <property type="entry name" value="PLP-binding barrel"/>
    <property type="match status" value="1"/>
</dbReference>
<keyword evidence="2" id="KW-0663">Pyridoxal phosphate</keyword>
<proteinExistence type="inferred from homology"/>
<dbReference type="InterPro" id="IPR022643">
    <property type="entry name" value="De-COase2_C"/>
</dbReference>